<sequence length="173" mass="19626">MLAQHSKNASMRISKKEKYFRNDIPSEIHPPSSMPSDITGPDDDTSLEFVRRSPAKGSIYYGVGYNPKRHRREILINTAPPRPKQFVMKNGYPEMEMVGELRVFENPQDAEYFESQLSSSLPSSVCESSSSSSLYFYLLITVLLVLSILLISIFLLVSSRIRSTKNNAMHFAQ</sequence>
<keyword evidence="1" id="KW-0812">Transmembrane</keyword>
<accession>A0A8R1EX81</accession>
<organism evidence="2 3">
    <name type="scientific">Caenorhabditis japonica</name>
    <dbReference type="NCBI Taxonomy" id="281687"/>
    <lineage>
        <taxon>Eukaryota</taxon>
        <taxon>Metazoa</taxon>
        <taxon>Ecdysozoa</taxon>
        <taxon>Nematoda</taxon>
        <taxon>Chromadorea</taxon>
        <taxon>Rhabditida</taxon>
        <taxon>Rhabditina</taxon>
        <taxon>Rhabditomorpha</taxon>
        <taxon>Rhabditoidea</taxon>
        <taxon>Rhabditidae</taxon>
        <taxon>Peloderinae</taxon>
        <taxon>Caenorhabditis</taxon>
    </lineage>
</organism>
<evidence type="ECO:0000256" key="1">
    <source>
        <dbReference type="SAM" id="Phobius"/>
    </source>
</evidence>
<evidence type="ECO:0000313" key="2">
    <source>
        <dbReference type="EnsemblMetazoa" id="CJA42629a.1"/>
    </source>
</evidence>
<protein>
    <submittedName>
        <fullName evidence="2">Uncharacterized protein</fullName>
    </submittedName>
</protein>
<keyword evidence="1" id="KW-0472">Membrane</keyword>
<feature type="transmembrane region" description="Helical" evidence="1">
    <location>
        <begin position="134"/>
        <end position="157"/>
    </location>
</feature>
<keyword evidence="3" id="KW-1185">Reference proteome</keyword>
<reference evidence="3" key="1">
    <citation type="submission" date="2010-08" db="EMBL/GenBank/DDBJ databases">
        <authorList>
            <consortium name="Caenorhabditis japonica Sequencing Consortium"/>
            <person name="Wilson R.K."/>
        </authorList>
    </citation>
    <scope>NUCLEOTIDE SEQUENCE [LARGE SCALE GENOMIC DNA]</scope>
    <source>
        <strain evidence="3">DF5081</strain>
    </source>
</reference>
<dbReference type="Proteomes" id="UP000005237">
    <property type="component" value="Unassembled WGS sequence"/>
</dbReference>
<name>A0A8R1EX81_CAEJA</name>
<proteinExistence type="predicted"/>
<evidence type="ECO:0000313" key="3">
    <source>
        <dbReference type="Proteomes" id="UP000005237"/>
    </source>
</evidence>
<dbReference type="EnsemblMetazoa" id="CJA42629a.1">
    <property type="protein sequence ID" value="CJA42629a.1"/>
    <property type="gene ID" value="WBGene00218477"/>
</dbReference>
<reference evidence="2" key="2">
    <citation type="submission" date="2022-06" db="UniProtKB">
        <authorList>
            <consortium name="EnsemblMetazoa"/>
        </authorList>
    </citation>
    <scope>IDENTIFICATION</scope>
    <source>
        <strain evidence="2">DF5081</strain>
    </source>
</reference>
<dbReference type="AlphaFoldDB" id="A0A8R1EX81"/>
<keyword evidence="1" id="KW-1133">Transmembrane helix</keyword>